<comment type="similarity">
    <text evidence="1">Belongs to the nuclear hormone receptor family.</text>
</comment>
<gene>
    <name evidence="11" type="ORF">OESDEN_16303</name>
</gene>
<dbReference type="GO" id="GO:0000978">
    <property type="term" value="F:RNA polymerase II cis-regulatory region sequence-specific DNA binding"/>
    <property type="evidence" value="ECO:0007669"/>
    <property type="project" value="TreeGrafter"/>
</dbReference>
<evidence type="ECO:0000259" key="10">
    <source>
        <dbReference type="PROSITE" id="PS51843"/>
    </source>
</evidence>
<keyword evidence="8" id="KW-0675">Receptor</keyword>
<evidence type="ECO:0000256" key="4">
    <source>
        <dbReference type="ARBA" id="ARBA00022833"/>
    </source>
</evidence>
<name>A0A0B1SGD7_OESDE</name>
<dbReference type="AlphaFoldDB" id="A0A0B1SGD7"/>
<keyword evidence="4" id="KW-0862">Zinc</keyword>
<proteinExistence type="inferred from homology"/>
<feature type="region of interest" description="Disordered" evidence="9">
    <location>
        <begin position="83"/>
        <end position="108"/>
    </location>
</feature>
<dbReference type="PROSITE" id="PS51843">
    <property type="entry name" value="NR_LBD"/>
    <property type="match status" value="1"/>
</dbReference>
<evidence type="ECO:0000313" key="11">
    <source>
        <dbReference type="EMBL" id="KHJ83989.1"/>
    </source>
</evidence>
<dbReference type="InterPro" id="IPR035500">
    <property type="entry name" value="NHR-like_dom_sf"/>
</dbReference>
<dbReference type="GO" id="GO:0045944">
    <property type="term" value="P:positive regulation of transcription by RNA polymerase II"/>
    <property type="evidence" value="ECO:0007669"/>
    <property type="project" value="TreeGrafter"/>
</dbReference>
<dbReference type="GO" id="GO:0030154">
    <property type="term" value="P:cell differentiation"/>
    <property type="evidence" value="ECO:0007669"/>
    <property type="project" value="TreeGrafter"/>
</dbReference>
<evidence type="ECO:0000256" key="2">
    <source>
        <dbReference type="ARBA" id="ARBA00022723"/>
    </source>
</evidence>
<dbReference type="PANTHER" id="PTHR24082:SF283">
    <property type="entry name" value="NUCLEAR HORMONE RECEPTOR HR96"/>
    <property type="match status" value="1"/>
</dbReference>
<keyword evidence="3" id="KW-0863">Zinc-finger</keyword>
<dbReference type="OrthoDB" id="6355676at2759"/>
<keyword evidence="7" id="KW-0804">Transcription</keyword>
<keyword evidence="2" id="KW-0479">Metal-binding</keyword>
<dbReference type="InterPro" id="IPR000536">
    <property type="entry name" value="Nucl_hrmn_rcpt_lig-bd"/>
</dbReference>
<dbReference type="Gene3D" id="1.10.565.10">
    <property type="entry name" value="Retinoid X Receptor"/>
    <property type="match status" value="1"/>
</dbReference>
<dbReference type="Proteomes" id="UP000053660">
    <property type="component" value="Unassembled WGS sequence"/>
</dbReference>
<dbReference type="GO" id="GO:0004879">
    <property type="term" value="F:nuclear receptor activity"/>
    <property type="evidence" value="ECO:0007669"/>
    <property type="project" value="TreeGrafter"/>
</dbReference>
<dbReference type="EMBL" id="KN570719">
    <property type="protein sequence ID" value="KHJ83989.1"/>
    <property type="molecule type" value="Genomic_DNA"/>
</dbReference>
<evidence type="ECO:0000256" key="6">
    <source>
        <dbReference type="ARBA" id="ARBA00023125"/>
    </source>
</evidence>
<dbReference type="GO" id="GO:0008270">
    <property type="term" value="F:zinc ion binding"/>
    <property type="evidence" value="ECO:0007669"/>
    <property type="project" value="UniProtKB-KW"/>
</dbReference>
<feature type="non-terminal residue" evidence="11">
    <location>
        <position position="300"/>
    </location>
</feature>
<evidence type="ECO:0000256" key="5">
    <source>
        <dbReference type="ARBA" id="ARBA00023015"/>
    </source>
</evidence>
<protein>
    <recommendedName>
        <fullName evidence="10">NR LBD domain-containing protein</fullName>
    </recommendedName>
</protein>
<sequence length="300" mass="32881">MHRYTASNSDEEVTVPKAYLKELIRKSRRPPSFCECTCTCGFYPAGTRLTALNFEKECPSASYPGSPYPNPTTPFAQMSSLRLEKPPPSAVTPSLRSSTDLPSGPPNPQDLINLQSYGIGSSVMLSAFSTVQPSCTSLQTAFSPPCPTSLTPIVSPLPCPDIVSPSSSNVISTAKQPINLRKYAKLSAEDFNLVQELINANEPLKAPLDLHFNGELTLMDVVKISEAALKRIVCMARDLAAFQQLDIEDKKNIMKGSCSELLILRGVMAFDPNKNTWNHNFTTVSSFYGKVGELRQRRTI</sequence>
<dbReference type="SUPFAM" id="SSF48508">
    <property type="entry name" value="Nuclear receptor ligand-binding domain"/>
    <property type="match status" value="1"/>
</dbReference>
<keyword evidence="6" id="KW-0238">DNA-binding</keyword>
<feature type="domain" description="NR LBD" evidence="10">
    <location>
        <begin position="189"/>
        <end position="300"/>
    </location>
</feature>
<keyword evidence="12" id="KW-1185">Reference proteome</keyword>
<dbReference type="PANTHER" id="PTHR24082">
    <property type="entry name" value="NUCLEAR HORMONE RECEPTOR"/>
    <property type="match status" value="1"/>
</dbReference>
<evidence type="ECO:0000256" key="8">
    <source>
        <dbReference type="ARBA" id="ARBA00023170"/>
    </source>
</evidence>
<accession>A0A0B1SGD7</accession>
<evidence type="ECO:0000256" key="7">
    <source>
        <dbReference type="ARBA" id="ARBA00023163"/>
    </source>
</evidence>
<organism evidence="11 12">
    <name type="scientific">Oesophagostomum dentatum</name>
    <name type="common">Nodular worm</name>
    <dbReference type="NCBI Taxonomy" id="61180"/>
    <lineage>
        <taxon>Eukaryota</taxon>
        <taxon>Metazoa</taxon>
        <taxon>Ecdysozoa</taxon>
        <taxon>Nematoda</taxon>
        <taxon>Chromadorea</taxon>
        <taxon>Rhabditida</taxon>
        <taxon>Rhabditina</taxon>
        <taxon>Rhabditomorpha</taxon>
        <taxon>Strongyloidea</taxon>
        <taxon>Strongylidae</taxon>
        <taxon>Oesophagostomum</taxon>
    </lineage>
</organism>
<evidence type="ECO:0000256" key="9">
    <source>
        <dbReference type="SAM" id="MobiDB-lite"/>
    </source>
</evidence>
<dbReference type="Pfam" id="PF00104">
    <property type="entry name" value="Hormone_recep"/>
    <property type="match status" value="1"/>
</dbReference>
<evidence type="ECO:0000256" key="3">
    <source>
        <dbReference type="ARBA" id="ARBA00022771"/>
    </source>
</evidence>
<evidence type="ECO:0000313" key="12">
    <source>
        <dbReference type="Proteomes" id="UP000053660"/>
    </source>
</evidence>
<reference evidence="11 12" key="1">
    <citation type="submission" date="2014-03" db="EMBL/GenBank/DDBJ databases">
        <title>Draft genome of the hookworm Oesophagostomum dentatum.</title>
        <authorList>
            <person name="Mitreva M."/>
        </authorList>
    </citation>
    <scope>NUCLEOTIDE SEQUENCE [LARGE SCALE GENOMIC DNA]</scope>
    <source>
        <strain evidence="11 12">OD-Hann</strain>
    </source>
</reference>
<evidence type="ECO:0000256" key="1">
    <source>
        <dbReference type="ARBA" id="ARBA00005993"/>
    </source>
</evidence>
<keyword evidence="5" id="KW-0805">Transcription regulation</keyword>
<dbReference type="GO" id="GO:0000122">
    <property type="term" value="P:negative regulation of transcription by RNA polymerase II"/>
    <property type="evidence" value="ECO:0007669"/>
    <property type="project" value="TreeGrafter"/>
</dbReference>
<feature type="compositionally biased region" description="Polar residues" evidence="9">
    <location>
        <begin position="91"/>
        <end position="101"/>
    </location>
</feature>
<dbReference type="InterPro" id="IPR050234">
    <property type="entry name" value="Nuclear_hormone_rcpt_NR1"/>
</dbReference>